<protein>
    <submittedName>
        <fullName evidence="1">Uncharacterized protein</fullName>
    </submittedName>
</protein>
<dbReference type="InParanoid" id="A0A0C3A9H8"/>
<proteinExistence type="predicted"/>
<dbReference type="EMBL" id="KN822004">
    <property type="protein sequence ID" value="KIM70403.1"/>
    <property type="molecule type" value="Genomic_DNA"/>
</dbReference>
<reference evidence="1 2" key="1">
    <citation type="submission" date="2014-04" db="EMBL/GenBank/DDBJ databases">
        <authorList>
            <consortium name="DOE Joint Genome Institute"/>
            <person name="Kuo A."/>
            <person name="Kohler A."/>
            <person name="Nagy L.G."/>
            <person name="Floudas D."/>
            <person name="Copeland A."/>
            <person name="Barry K.W."/>
            <person name="Cichocki N."/>
            <person name="Veneault-Fourrey C."/>
            <person name="LaButti K."/>
            <person name="Lindquist E.A."/>
            <person name="Lipzen A."/>
            <person name="Lundell T."/>
            <person name="Morin E."/>
            <person name="Murat C."/>
            <person name="Sun H."/>
            <person name="Tunlid A."/>
            <person name="Henrissat B."/>
            <person name="Grigoriev I.V."/>
            <person name="Hibbett D.S."/>
            <person name="Martin F."/>
            <person name="Nordberg H.P."/>
            <person name="Cantor M.N."/>
            <person name="Hua S.X."/>
        </authorList>
    </citation>
    <scope>NUCLEOTIDE SEQUENCE [LARGE SCALE GENOMIC DNA]</scope>
    <source>
        <strain evidence="1 2">Foug A</strain>
    </source>
</reference>
<dbReference type="STRING" id="1036808.A0A0C3A9H8"/>
<sequence>MDIAEFLDPAMEAHNFFEATDEDIYEAVMDVKAARDGLDADDDDLQSNDTLAPTRAEALQAAMTLQKYVSTINEPIARKVEVVLESLGRATRTREMQGMKDTKLTDYFG</sequence>
<reference evidence="2" key="2">
    <citation type="submission" date="2015-01" db="EMBL/GenBank/DDBJ databases">
        <title>Evolutionary Origins and Diversification of the Mycorrhizal Mutualists.</title>
        <authorList>
            <consortium name="DOE Joint Genome Institute"/>
            <consortium name="Mycorrhizal Genomics Consortium"/>
            <person name="Kohler A."/>
            <person name="Kuo A."/>
            <person name="Nagy L.G."/>
            <person name="Floudas D."/>
            <person name="Copeland A."/>
            <person name="Barry K.W."/>
            <person name="Cichocki N."/>
            <person name="Veneault-Fourrey C."/>
            <person name="LaButti K."/>
            <person name="Lindquist E.A."/>
            <person name="Lipzen A."/>
            <person name="Lundell T."/>
            <person name="Morin E."/>
            <person name="Murat C."/>
            <person name="Riley R."/>
            <person name="Ohm R."/>
            <person name="Sun H."/>
            <person name="Tunlid A."/>
            <person name="Henrissat B."/>
            <person name="Grigoriev I.V."/>
            <person name="Hibbett D.S."/>
            <person name="Martin F."/>
        </authorList>
    </citation>
    <scope>NUCLEOTIDE SEQUENCE [LARGE SCALE GENOMIC DNA]</scope>
    <source>
        <strain evidence="2">Foug A</strain>
    </source>
</reference>
<organism evidence="1 2">
    <name type="scientific">Scleroderma citrinum Foug A</name>
    <dbReference type="NCBI Taxonomy" id="1036808"/>
    <lineage>
        <taxon>Eukaryota</taxon>
        <taxon>Fungi</taxon>
        <taxon>Dikarya</taxon>
        <taxon>Basidiomycota</taxon>
        <taxon>Agaricomycotina</taxon>
        <taxon>Agaricomycetes</taxon>
        <taxon>Agaricomycetidae</taxon>
        <taxon>Boletales</taxon>
        <taxon>Sclerodermatineae</taxon>
        <taxon>Sclerodermataceae</taxon>
        <taxon>Scleroderma</taxon>
    </lineage>
</organism>
<accession>A0A0C3A9H8</accession>
<dbReference type="OrthoDB" id="162969at2759"/>
<keyword evidence="2" id="KW-1185">Reference proteome</keyword>
<name>A0A0C3A9H8_9AGAM</name>
<dbReference type="Proteomes" id="UP000053989">
    <property type="component" value="Unassembled WGS sequence"/>
</dbReference>
<evidence type="ECO:0000313" key="2">
    <source>
        <dbReference type="Proteomes" id="UP000053989"/>
    </source>
</evidence>
<evidence type="ECO:0000313" key="1">
    <source>
        <dbReference type="EMBL" id="KIM70403.1"/>
    </source>
</evidence>
<dbReference type="AlphaFoldDB" id="A0A0C3A9H8"/>
<dbReference type="HOGENOM" id="CLU_156048_0_0_1"/>
<gene>
    <name evidence="1" type="ORF">SCLCIDRAFT_100937</name>
</gene>